<gene>
    <name evidence="2" type="ORF">EKN56_12960</name>
</gene>
<evidence type="ECO:0000313" key="3">
    <source>
        <dbReference type="Proteomes" id="UP000293154"/>
    </source>
</evidence>
<dbReference type="Pfam" id="PF11990">
    <property type="entry name" value="DUF3487"/>
    <property type="match status" value="1"/>
</dbReference>
<keyword evidence="3" id="KW-1185">Reference proteome</keyword>
<keyword evidence="1" id="KW-0472">Membrane</keyword>
<accession>A0A411WM48</accession>
<feature type="transmembrane region" description="Helical" evidence="1">
    <location>
        <begin position="26"/>
        <end position="47"/>
    </location>
</feature>
<keyword evidence="1" id="KW-1133">Transmembrane helix</keyword>
<dbReference type="Proteomes" id="UP000293154">
    <property type="component" value="Chromosome"/>
</dbReference>
<evidence type="ECO:0000256" key="1">
    <source>
        <dbReference type="SAM" id="Phobius"/>
    </source>
</evidence>
<sequence>MASIDFLPDRLNREPSVFRGLTTSELFIAFLLGFFSGLFFGVIPAIALQLWPLIPTCALLFAALAILWGGKYFARLKRGRPDTWLYLAIAAWFARRGFGDTRLIQFGAIWSIKRS</sequence>
<dbReference type="AlphaFoldDB" id="A0A411WM48"/>
<dbReference type="OrthoDB" id="8907898at2"/>
<dbReference type="NCBIfam" id="TIGR03750">
    <property type="entry name" value="conj_TIGR03750"/>
    <property type="match status" value="1"/>
</dbReference>
<dbReference type="InterPro" id="IPR021877">
    <property type="entry name" value="DUF3487"/>
</dbReference>
<dbReference type="KEGG" id="prag:EKN56_12960"/>
<dbReference type="RefSeq" id="WP_130592161.1">
    <property type="nucleotide sequence ID" value="NZ_CP034752.1"/>
</dbReference>
<evidence type="ECO:0000313" key="2">
    <source>
        <dbReference type="EMBL" id="QBH97226.1"/>
    </source>
</evidence>
<name>A0A411WM48_9GAMM</name>
<reference evidence="2 3" key="1">
    <citation type="submission" date="2019-03" db="EMBL/GenBank/DDBJ databases">
        <title>Pragia sp. nov. isolated from the gut tract of Carduelis flavirostris.</title>
        <authorList>
            <person name="Ge Y."/>
        </authorList>
    </citation>
    <scope>NUCLEOTIDE SEQUENCE [LARGE SCALE GENOMIC DNA]</scope>
    <source>
        <strain evidence="2 3">CF-458</strain>
    </source>
</reference>
<keyword evidence="1" id="KW-0812">Transmembrane</keyword>
<dbReference type="EMBL" id="CP034752">
    <property type="protein sequence ID" value="QBH97226.1"/>
    <property type="molecule type" value="Genomic_DNA"/>
</dbReference>
<organism evidence="2 3">
    <name type="scientific">Limnobaculum zhutongyuii</name>
    <dbReference type="NCBI Taxonomy" id="2498113"/>
    <lineage>
        <taxon>Bacteria</taxon>
        <taxon>Pseudomonadati</taxon>
        <taxon>Pseudomonadota</taxon>
        <taxon>Gammaproteobacteria</taxon>
        <taxon>Enterobacterales</taxon>
        <taxon>Budviciaceae</taxon>
        <taxon>Limnobaculum</taxon>
    </lineage>
</organism>
<protein>
    <submittedName>
        <fullName evidence="2">TIGR03750 family conjugal transfer protein</fullName>
    </submittedName>
</protein>
<proteinExistence type="predicted"/>
<feature type="transmembrane region" description="Helical" evidence="1">
    <location>
        <begin position="53"/>
        <end position="74"/>
    </location>
</feature>